<keyword evidence="3" id="KW-0342">GTP-binding</keyword>
<reference evidence="9 10" key="1">
    <citation type="submission" date="2025-04" db="UniProtKB">
        <authorList>
            <consortium name="RefSeq"/>
        </authorList>
    </citation>
    <scope>IDENTIFICATION</scope>
    <source>
        <tissue evidence="9 10">Muscle</tissue>
    </source>
</reference>
<dbReference type="InterPro" id="IPR045058">
    <property type="entry name" value="GIMA/IAN/Toc"/>
</dbReference>
<name>A0A8C1NWC6_CYPCA</name>
<dbReference type="PROSITE" id="PS51720">
    <property type="entry name" value="G_AIG1"/>
    <property type="match status" value="3"/>
</dbReference>
<dbReference type="RefSeq" id="XP_042627458.1">
    <property type="nucleotide sequence ID" value="XM_042771524.1"/>
</dbReference>
<evidence type="ECO:0000313" key="9">
    <source>
        <dbReference type="RefSeq" id="XP_042627457.1"/>
    </source>
</evidence>
<reference evidence="7" key="2">
    <citation type="submission" date="2025-05" db="UniProtKB">
        <authorList>
            <consortium name="Ensembl"/>
        </authorList>
    </citation>
    <scope>IDENTIFICATION</scope>
</reference>
<dbReference type="InterPro" id="IPR006703">
    <property type="entry name" value="G_AIG1"/>
</dbReference>
<evidence type="ECO:0000256" key="5">
    <source>
        <dbReference type="SAM" id="MobiDB-lite"/>
    </source>
</evidence>
<feature type="domain" description="AIG1-type G" evidence="6">
    <location>
        <begin position="471"/>
        <end position="669"/>
    </location>
</feature>
<keyword evidence="4" id="KW-0175">Coiled coil</keyword>
<dbReference type="OrthoDB" id="9982588at2759"/>
<dbReference type="PANTHER" id="PTHR10903">
    <property type="entry name" value="GTPASE, IMAP FAMILY MEMBER-RELATED"/>
    <property type="match status" value="1"/>
</dbReference>
<dbReference type="AlphaFoldDB" id="A0A8C1NWC6"/>
<dbReference type="SMR" id="A0A8C1NWC6"/>
<evidence type="ECO:0000259" key="6">
    <source>
        <dbReference type="PROSITE" id="PS51720"/>
    </source>
</evidence>
<dbReference type="RefSeq" id="XP_042627457.1">
    <property type="nucleotide sequence ID" value="XM_042771523.1"/>
</dbReference>
<evidence type="ECO:0000256" key="4">
    <source>
        <dbReference type="SAM" id="Coils"/>
    </source>
</evidence>
<proteinExistence type="inferred from homology"/>
<sequence>MNPSSSHSFSELRILLLGPKLAEKSSVGNTILGKKEFGLKTLQCMKGNIERAGTKITVVDTPGWWRNLPFEENPELYKQEIILSVTKCPPGPHVLLLVLNVDTPFKENEKDILCGNMKCFGHEVWRHTMVLFTCEDHHTTAQQFIENENLQWLIKKCGNRFHELDTENWGDGSQVTELLKKIQVMVEGNGDRHYEINRETLQQVEEKRREQEKRANERRIRNQQLKDETKTTENKHPFSELRMVLLGYNGSGKSSAGNTILGKSAFDSKRSLTSAVREGNVAGRHITMVNTPGRRRNYHSKYTPRLYKDEIVLSSSHCPPGPHAFLLVIRVDVSFTEVYRKAVEEHVALLGLNIWDHMIVLFTFGDWLQDTSIELFIESEGEALQWIIDKCGNRYHVFNNRNTEDRNQVTELFEKIEEMVANRGSCFIIQHRNLQEVQFKRMEVEKLAKQMKAEVQKRNELRHSTSGDAELFEMRLVLLGPHYSGISSTGNTILGRQVFDRRIEENLSNNGEVAGRKLTVVCTPGFEKDFLIGKRLEDVKRNLLKSVAEQSSGTHAFILVQSVDCSFAEEEKGALKKIMEPFGEGIWNHILVLFTAGDELGETPIELFIASEGDTLQWLIEKCGNRYHVLNTKNWSDGSQVTVLLEKIGEMVAGNGGCPFRLDEGTLDWIERTVAVPIRRSQSMDDPSSFAGKHSFSSGIGSACVSLRSQGAPEESSSEKSSGVESLSSIPEFD</sequence>
<dbReference type="Ensembl" id="ENSCCRT00010109011.1">
    <property type="protein sequence ID" value="ENSCCRP00010098280.1"/>
    <property type="gene ID" value="ENSCCRG00010043062.1"/>
</dbReference>
<evidence type="ECO:0000313" key="7">
    <source>
        <dbReference type="Ensembl" id="ENSCCRP00010098280.1"/>
    </source>
</evidence>
<dbReference type="Gene3D" id="3.40.50.300">
    <property type="entry name" value="P-loop containing nucleotide triphosphate hydrolases"/>
    <property type="match status" value="3"/>
</dbReference>
<protein>
    <submittedName>
        <fullName evidence="9 10">GTPase IMAP family member 8</fullName>
    </submittedName>
</protein>
<feature type="region of interest" description="Disordered" evidence="5">
    <location>
        <begin position="204"/>
        <end position="234"/>
    </location>
</feature>
<dbReference type="FunFam" id="3.40.50.300:FF:001809">
    <property type="entry name" value="Si:ch1073-365p7.2"/>
    <property type="match status" value="3"/>
</dbReference>
<evidence type="ECO:0000256" key="1">
    <source>
        <dbReference type="ARBA" id="ARBA00008535"/>
    </source>
</evidence>
<dbReference type="KEGG" id="ccar:109048594"/>
<evidence type="ECO:0000256" key="3">
    <source>
        <dbReference type="ARBA" id="ARBA00023134"/>
    </source>
</evidence>
<dbReference type="GO" id="GO:0005525">
    <property type="term" value="F:GTP binding"/>
    <property type="evidence" value="ECO:0007669"/>
    <property type="project" value="UniProtKB-KW"/>
</dbReference>
<dbReference type="SUPFAM" id="SSF52540">
    <property type="entry name" value="P-loop containing nucleoside triphosphate hydrolases"/>
    <property type="match status" value="3"/>
</dbReference>
<keyword evidence="8" id="KW-1185">Reference proteome</keyword>
<feature type="domain" description="AIG1-type G" evidence="6">
    <location>
        <begin position="9"/>
        <end position="203"/>
    </location>
</feature>
<feature type="compositionally biased region" description="Low complexity" evidence="5">
    <location>
        <begin position="719"/>
        <end position="734"/>
    </location>
</feature>
<evidence type="ECO:0000256" key="2">
    <source>
        <dbReference type="ARBA" id="ARBA00022741"/>
    </source>
</evidence>
<dbReference type="PANTHER" id="PTHR10903:SF107">
    <property type="entry name" value="GTPASE IMAP FAMILY MEMBER 4-LIKE-RELATED"/>
    <property type="match status" value="1"/>
</dbReference>
<feature type="coiled-coil region" evidence="4">
    <location>
        <begin position="434"/>
        <end position="464"/>
    </location>
</feature>
<keyword evidence="2" id="KW-0547">Nucleotide-binding</keyword>
<feature type="domain" description="AIG1-type G" evidence="6">
    <location>
        <begin position="238"/>
        <end position="438"/>
    </location>
</feature>
<evidence type="ECO:0000313" key="8">
    <source>
        <dbReference type="Proteomes" id="UP000694427"/>
    </source>
</evidence>
<dbReference type="Proteomes" id="UP001155660">
    <property type="component" value="Chromosome A15"/>
</dbReference>
<accession>A0A8C1NWC6</accession>
<gene>
    <name evidence="7 9 10" type="primary">si:dkey-23k10.5</name>
</gene>
<dbReference type="Pfam" id="PF04548">
    <property type="entry name" value="AIG1"/>
    <property type="match status" value="3"/>
</dbReference>
<comment type="similarity">
    <text evidence="1">Belongs to the TRAFAC class TrmE-Era-EngA-EngB-Septin-like GTPase superfamily. AIG1/Toc34/Toc159-like paraseptin GTPase family. IAN subfamily.</text>
</comment>
<feature type="region of interest" description="Disordered" evidence="5">
    <location>
        <begin position="706"/>
        <end position="734"/>
    </location>
</feature>
<organism evidence="7 8">
    <name type="scientific">Cyprinus carpio</name>
    <name type="common">Common carp</name>
    <dbReference type="NCBI Taxonomy" id="7962"/>
    <lineage>
        <taxon>Eukaryota</taxon>
        <taxon>Metazoa</taxon>
        <taxon>Chordata</taxon>
        <taxon>Craniata</taxon>
        <taxon>Vertebrata</taxon>
        <taxon>Euteleostomi</taxon>
        <taxon>Actinopterygii</taxon>
        <taxon>Neopterygii</taxon>
        <taxon>Teleostei</taxon>
        <taxon>Ostariophysi</taxon>
        <taxon>Cypriniformes</taxon>
        <taxon>Cyprinidae</taxon>
        <taxon>Cyprininae</taxon>
        <taxon>Cyprinus</taxon>
    </lineage>
</organism>
<dbReference type="Proteomes" id="UP000694427">
    <property type="component" value="Unplaced"/>
</dbReference>
<dbReference type="GeneID" id="109048594"/>
<evidence type="ECO:0000313" key="10">
    <source>
        <dbReference type="RefSeq" id="XP_042627458.1"/>
    </source>
</evidence>
<dbReference type="InterPro" id="IPR027417">
    <property type="entry name" value="P-loop_NTPase"/>
</dbReference>